<comment type="caution">
    <text evidence="7">The sequence shown here is derived from an EMBL/GenBank/DDBJ whole genome shotgun (WGS) entry which is preliminary data.</text>
</comment>
<dbReference type="PANTHER" id="PTHR31465">
    <property type="entry name" value="PROTEIN RTA1-RELATED"/>
    <property type="match status" value="1"/>
</dbReference>
<evidence type="ECO:0000256" key="5">
    <source>
        <dbReference type="ARBA" id="ARBA00023136"/>
    </source>
</evidence>
<dbReference type="Pfam" id="PF04479">
    <property type="entry name" value="RTA1"/>
    <property type="match status" value="1"/>
</dbReference>
<gene>
    <name evidence="7" type="ORF">TRICI_006787</name>
</gene>
<keyword evidence="4 6" id="KW-1133">Transmembrane helix</keyword>
<evidence type="ECO:0000256" key="3">
    <source>
        <dbReference type="ARBA" id="ARBA00022692"/>
    </source>
</evidence>
<dbReference type="PANTHER" id="PTHR31465:SF1">
    <property type="entry name" value="PROTEIN RTA1-RELATED"/>
    <property type="match status" value="1"/>
</dbReference>
<evidence type="ECO:0000256" key="1">
    <source>
        <dbReference type="ARBA" id="ARBA00004141"/>
    </source>
</evidence>
<feature type="transmembrane region" description="Helical" evidence="6">
    <location>
        <begin position="114"/>
        <end position="133"/>
    </location>
</feature>
<feature type="transmembrane region" description="Helical" evidence="6">
    <location>
        <begin position="71"/>
        <end position="93"/>
    </location>
</feature>
<feature type="transmembrane region" description="Helical" evidence="6">
    <location>
        <begin position="41"/>
        <end position="59"/>
    </location>
</feature>
<protein>
    <recommendedName>
        <fullName evidence="9">RTA1 like protein</fullName>
    </recommendedName>
</protein>
<proteinExistence type="inferred from homology"/>
<feature type="transmembrane region" description="Helical" evidence="6">
    <location>
        <begin position="6"/>
        <end position="29"/>
    </location>
</feature>
<dbReference type="GO" id="GO:0016020">
    <property type="term" value="C:membrane"/>
    <property type="evidence" value="ECO:0007669"/>
    <property type="project" value="UniProtKB-SubCell"/>
</dbReference>
<keyword evidence="8" id="KW-1185">Reference proteome</keyword>
<dbReference type="Proteomes" id="UP000761534">
    <property type="component" value="Unassembled WGS sequence"/>
</dbReference>
<dbReference type="InterPro" id="IPR007568">
    <property type="entry name" value="RTA1"/>
</dbReference>
<keyword evidence="3 6" id="KW-0812">Transmembrane</keyword>
<sequence length="195" mass="21492">MSVDGGLYGYSVSNAACYVAIVVYAILSIHHTWILFRHRCWYWIPFLVGGYMEVAGYIVRRISGDDDTSMPLFAVQFLFVLLPPILFAASIYMTLGRLLRYVGATQLSPIPIKWVTPTFVTGDIISLALVGAGGGIQATSPDDQDALDTGKPIMMTGLGIQVLFFSIFIIEVATCHVRLNGRNWQAHSPGKFSWP</sequence>
<feature type="transmembrane region" description="Helical" evidence="6">
    <location>
        <begin position="153"/>
        <end position="173"/>
    </location>
</feature>
<dbReference type="AlphaFoldDB" id="A0A642UDE2"/>
<comment type="subcellular location">
    <subcellularLocation>
        <location evidence="1">Membrane</location>
        <topology evidence="1">Multi-pass membrane protein</topology>
    </subcellularLocation>
</comment>
<dbReference type="VEuPathDB" id="FungiDB:TRICI_006787"/>
<name>A0A642UDE2_9ASCO</name>
<accession>A0A642UDE2</accession>
<evidence type="ECO:0000313" key="8">
    <source>
        <dbReference type="Proteomes" id="UP000761534"/>
    </source>
</evidence>
<dbReference type="OrthoDB" id="3358017at2759"/>
<dbReference type="EMBL" id="SWFS01000569">
    <property type="protein sequence ID" value="KAA8897111.1"/>
    <property type="molecule type" value="Genomic_DNA"/>
</dbReference>
<evidence type="ECO:0008006" key="9">
    <source>
        <dbReference type="Google" id="ProtNLM"/>
    </source>
</evidence>
<evidence type="ECO:0000256" key="2">
    <source>
        <dbReference type="ARBA" id="ARBA00009969"/>
    </source>
</evidence>
<organism evidence="7 8">
    <name type="scientific">Trichomonascus ciferrii</name>
    <dbReference type="NCBI Taxonomy" id="44093"/>
    <lineage>
        <taxon>Eukaryota</taxon>
        <taxon>Fungi</taxon>
        <taxon>Dikarya</taxon>
        <taxon>Ascomycota</taxon>
        <taxon>Saccharomycotina</taxon>
        <taxon>Dipodascomycetes</taxon>
        <taxon>Dipodascales</taxon>
        <taxon>Trichomonascaceae</taxon>
        <taxon>Trichomonascus</taxon>
        <taxon>Trichomonascus ciferrii complex</taxon>
    </lineage>
</organism>
<comment type="similarity">
    <text evidence="2">Belongs to the lipid-translocating exporter (LTE) (TC 9.A.26.1) family.</text>
</comment>
<evidence type="ECO:0000256" key="4">
    <source>
        <dbReference type="ARBA" id="ARBA00022989"/>
    </source>
</evidence>
<evidence type="ECO:0000256" key="6">
    <source>
        <dbReference type="SAM" id="Phobius"/>
    </source>
</evidence>
<keyword evidence="5 6" id="KW-0472">Membrane</keyword>
<evidence type="ECO:0000313" key="7">
    <source>
        <dbReference type="EMBL" id="KAA8897111.1"/>
    </source>
</evidence>
<reference evidence="7" key="1">
    <citation type="journal article" date="2019" name="G3 (Bethesda)">
        <title>Genome Assemblies of Two Rare Opportunistic Yeast Pathogens: Diutina rugosa (syn. Candida rugosa) and Trichomonascus ciferrii (syn. Candida ciferrii).</title>
        <authorList>
            <person name="Mixao V."/>
            <person name="Saus E."/>
            <person name="Hansen A.P."/>
            <person name="Lass-Florl C."/>
            <person name="Gabaldon T."/>
        </authorList>
    </citation>
    <scope>NUCLEOTIDE SEQUENCE</scope>
    <source>
        <strain evidence="7">CBS 4856</strain>
    </source>
</reference>